<keyword evidence="7" id="KW-1185">Reference proteome</keyword>
<dbReference type="PANTHER" id="PTHR30290">
    <property type="entry name" value="PERIPLASMIC BINDING COMPONENT OF ABC TRANSPORTER"/>
    <property type="match status" value="1"/>
</dbReference>
<evidence type="ECO:0000256" key="3">
    <source>
        <dbReference type="ARBA" id="ARBA00022448"/>
    </source>
</evidence>
<organism evidence="6 7">
    <name type="scientific">Devosia yakushimensis</name>
    <dbReference type="NCBI Taxonomy" id="470028"/>
    <lineage>
        <taxon>Bacteria</taxon>
        <taxon>Pseudomonadati</taxon>
        <taxon>Pseudomonadota</taxon>
        <taxon>Alphaproteobacteria</taxon>
        <taxon>Hyphomicrobiales</taxon>
        <taxon>Devosiaceae</taxon>
        <taxon>Devosia</taxon>
    </lineage>
</organism>
<proteinExistence type="inferred from homology"/>
<dbReference type="PIRSF" id="PIRSF002741">
    <property type="entry name" value="MppA"/>
    <property type="match status" value="1"/>
</dbReference>
<keyword evidence="4" id="KW-0732">Signal</keyword>
<dbReference type="Gene3D" id="3.40.190.10">
    <property type="entry name" value="Periplasmic binding protein-like II"/>
    <property type="match status" value="1"/>
</dbReference>
<evidence type="ECO:0000313" key="7">
    <source>
        <dbReference type="Proteomes" id="UP001161406"/>
    </source>
</evidence>
<evidence type="ECO:0000256" key="2">
    <source>
        <dbReference type="ARBA" id="ARBA00005695"/>
    </source>
</evidence>
<evidence type="ECO:0000256" key="1">
    <source>
        <dbReference type="ARBA" id="ARBA00004418"/>
    </source>
</evidence>
<evidence type="ECO:0000256" key="4">
    <source>
        <dbReference type="ARBA" id="ARBA00022729"/>
    </source>
</evidence>
<comment type="subcellular location">
    <subcellularLocation>
        <location evidence="1">Periplasm</location>
    </subcellularLocation>
</comment>
<dbReference type="PANTHER" id="PTHR30290:SF10">
    <property type="entry name" value="PERIPLASMIC OLIGOPEPTIDE-BINDING PROTEIN-RELATED"/>
    <property type="match status" value="1"/>
</dbReference>
<dbReference type="InterPro" id="IPR030678">
    <property type="entry name" value="Peptide/Ni-bd"/>
</dbReference>
<comment type="caution">
    <text evidence="6">The sequence shown here is derived from an EMBL/GenBank/DDBJ whole genome shotgun (WGS) entry which is preliminary data.</text>
</comment>
<dbReference type="CDD" id="cd00995">
    <property type="entry name" value="PBP2_NikA_DppA_OppA_like"/>
    <property type="match status" value="1"/>
</dbReference>
<feature type="domain" description="Solute-binding protein family 5" evidence="5">
    <location>
        <begin position="84"/>
        <end position="447"/>
    </location>
</feature>
<dbReference type="PROSITE" id="PS51318">
    <property type="entry name" value="TAT"/>
    <property type="match status" value="1"/>
</dbReference>
<dbReference type="Gene3D" id="3.90.76.10">
    <property type="entry name" value="Dipeptide-binding Protein, Domain 1"/>
    <property type="match status" value="1"/>
</dbReference>
<dbReference type="InterPro" id="IPR039424">
    <property type="entry name" value="SBP_5"/>
</dbReference>
<dbReference type="Gene3D" id="3.10.105.10">
    <property type="entry name" value="Dipeptide-binding Protein, Domain 3"/>
    <property type="match status" value="1"/>
</dbReference>
<name>A0ABQ5UJ07_9HYPH</name>
<sequence>MSGEKLPRSGMNRRAVLKGGAGLVAGVSIASLLSSPAFAQEQVLKIANGGFDMDWSPLRGGGRCLRWQSFWWATPMYFDSEGQLHPYVVTSWEPNADMSVWTFKIDPAATFSDGSKITATDLKGSWELAAMPSSRHVRINQVLAGVVGYDEVTGGTAKEMPGIVAQDDETLVVTLKAADPIFFMRIANELVPVLKPSEARDDNGEEVLEWFAPDLGGVTSGPFKLVEMNLDDGFLAFEPNENFFGKAPKLTRVEIRSVEDPVTATTLLRQGEFQAHTELVTSTVIDDLGTEFSSGPSIPTGQHFWFNVNSEPFNDPNVRQAFIMAVDRNGMMQASFPNGPHKQAEQLLVAVPGVDPDFEPYPYDPAKAKELLAASSYGGAERLPRLVMVGIGSPAQKAAAQFIVEQWRQNLGVSAVELLERQDNFAPADVHVFRDDIGTRVPDAVAFLAGGIKTGGGIAAGKMNGYSNPEIDKLLDEAALLPVDDPQRDEKARAAQKLFRDDWGYLPWYYETMSRWALPSVTNMEKNLDWQVVNPWDVTIV</sequence>
<dbReference type="InterPro" id="IPR000914">
    <property type="entry name" value="SBP_5_dom"/>
</dbReference>
<dbReference type="SUPFAM" id="SSF53850">
    <property type="entry name" value="Periplasmic binding protein-like II"/>
    <property type="match status" value="1"/>
</dbReference>
<reference evidence="6" key="1">
    <citation type="journal article" date="2014" name="Int. J. Syst. Evol. Microbiol.">
        <title>Complete genome of a new Firmicutes species belonging to the dominant human colonic microbiota ('Ruminococcus bicirculans') reveals two chromosomes and a selective capacity to utilize plant glucans.</title>
        <authorList>
            <consortium name="NISC Comparative Sequencing Program"/>
            <person name="Wegmann U."/>
            <person name="Louis P."/>
            <person name="Goesmann A."/>
            <person name="Henrissat B."/>
            <person name="Duncan S.H."/>
            <person name="Flint H.J."/>
        </authorList>
    </citation>
    <scope>NUCLEOTIDE SEQUENCE</scope>
    <source>
        <strain evidence="6">NBRC 103855</strain>
    </source>
</reference>
<accession>A0ABQ5UJ07</accession>
<dbReference type="RefSeq" id="WP_284393137.1">
    <property type="nucleotide sequence ID" value="NZ_BSNG01000002.1"/>
</dbReference>
<dbReference type="Pfam" id="PF00496">
    <property type="entry name" value="SBP_bac_5"/>
    <property type="match status" value="1"/>
</dbReference>
<protein>
    <submittedName>
        <fullName evidence="6">Peptide ABC transporter</fullName>
    </submittedName>
</protein>
<evidence type="ECO:0000259" key="5">
    <source>
        <dbReference type="Pfam" id="PF00496"/>
    </source>
</evidence>
<dbReference type="InterPro" id="IPR006311">
    <property type="entry name" value="TAT_signal"/>
</dbReference>
<evidence type="ECO:0000313" key="6">
    <source>
        <dbReference type="EMBL" id="GLQ11624.1"/>
    </source>
</evidence>
<dbReference type="Proteomes" id="UP001161406">
    <property type="component" value="Unassembled WGS sequence"/>
</dbReference>
<comment type="similarity">
    <text evidence="2">Belongs to the bacterial solute-binding protein 5 family.</text>
</comment>
<dbReference type="EMBL" id="BSNG01000002">
    <property type="protein sequence ID" value="GLQ11624.1"/>
    <property type="molecule type" value="Genomic_DNA"/>
</dbReference>
<keyword evidence="3" id="KW-0813">Transport</keyword>
<reference evidence="6" key="2">
    <citation type="submission" date="2023-01" db="EMBL/GenBank/DDBJ databases">
        <title>Draft genome sequence of Devosia yakushimensis strain NBRC 103855.</title>
        <authorList>
            <person name="Sun Q."/>
            <person name="Mori K."/>
        </authorList>
    </citation>
    <scope>NUCLEOTIDE SEQUENCE</scope>
    <source>
        <strain evidence="6">NBRC 103855</strain>
    </source>
</reference>
<gene>
    <name evidence="6" type="ORF">GCM10007913_35560</name>
</gene>